<dbReference type="PANTHER" id="PTHR34502:SF4">
    <property type="entry name" value="DUF6594 DOMAIN-CONTAINING PROTEIN"/>
    <property type="match status" value="1"/>
</dbReference>
<dbReference type="Proteomes" id="UP001197093">
    <property type="component" value="Unassembled WGS sequence"/>
</dbReference>
<keyword evidence="1" id="KW-0812">Transmembrane</keyword>
<proteinExistence type="predicted"/>
<dbReference type="Pfam" id="PF20237">
    <property type="entry name" value="DUF6594"/>
    <property type="match status" value="1"/>
</dbReference>
<evidence type="ECO:0000313" key="3">
    <source>
        <dbReference type="EMBL" id="KAG7284292.1"/>
    </source>
</evidence>
<keyword evidence="1" id="KW-1133">Transmembrane helix</keyword>
<dbReference type="PANTHER" id="PTHR34502">
    <property type="entry name" value="DUF6594 DOMAIN-CONTAINING PROTEIN-RELATED"/>
    <property type="match status" value="1"/>
</dbReference>
<gene>
    <name evidence="3" type="ORF">NEMBOFW57_010661</name>
</gene>
<comment type="caution">
    <text evidence="3">The sequence shown here is derived from an EMBL/GenBank/DDBJ whole genome shotgun (WGS) entry which is preliminary data.</text>
</comment>
<name>A0AAD4EN54_9PEZI</name>
<keyword evidence="4" id="KW-1185">Reference proteome</keyword>
<protein>
    <recommendedName>
        <fullName evidence="2">DUF6594 domain-containing protein</fullName>
    </recommendedName>
</protein>
<organism evidence="3 4">
    <name type="scientific">Staphylotrichum longicolle</name>
    <dbReference type="NCBI Taxonomy" id="669026"/>
    <lineage>
        <taxon>Eukaryota</taxon>
        <taxon>Fungi</taxon>
        <taxon>Dikarya</taxon>
        <taxon>Ascomycota</taxon>
        <taxon>Pezizomycotina</taxon>
        <taxon>Sordariomycetes</taxon>
        <taxon>Sordariomycetidae</taxon>
        <taxon>Sordariales</taxon>
        <taxon>Chaetomiaceae</taxon>
        <taxon>Staphylotrichum</taxon>
    </lineage>
</organism>
<sequence>MDVENYESFVFRKFDRLSARNLLHLEARLAYLEHKLDQSDEEAALPSADNETQEALLRQNQIAVLEAPKKRALDVAYNQSYDGIKDELGHIKRRRPLLAGLADKDLLSQFLQDHWMFKRHLKTTKVTDDTEHIKENHVAWVAAGVSTIIAAILLLGAIVTLRLLTEENTRLGLIALFTVLFAASVGILTNARRAEIFAATAANAAVLVVFMSSDPGNCTCKLGG</sequence>
<evidence type="ECO:0000256" key="1">
    <source>
        <dbReference type="SAM" id="Phobius"/>
    </source>
</evidence>
<dbReference type="EMBL" id="JAHCVI010000006">
    <property type="protein sequence ID" value="KAG7284292.1"/>
    <property type="molecule type" value="Genomic_DNA"/>
</dbReference>
<accession>A0AAD4EN54</accession>
<dbReference type="AlphaFoldDB" id="A0AAD4EN54"/>
<feature type="transmembrane region" description="Helical" evidence="1">
    <location>
        <begin position="138"/>
        <end position="159"/>
    </location>
</feature>
<feature type="domain" description="DUF6594" evidence="2">
    <location>
        <begin position="7"/>
        <end position="208"/>
    </location>
</feature>
<reference evidence="3" key="1">
    <citation type="submission" date="2023-02" db="EMBL/GenBank/DDBJ databases">
        <authorList>
            <person name="Palmer J.M."/>
        </authorList>
    </citation>
    <scope>NUCLEOTIDE SEQUENCE</scope>
    <source>
        <strain evidence="3">FW57</strain>
    </source>
</reference>
<dbReference type="InterPro" id="IPR046529">
    <property type="entry name" value="DUF6594"/>
</dbReference>
<feature type="transmembrane region" description="Helical" evidence="1">
    <location>
        <begin position="171"/>
        <end position="189"/>
    </location>
</feature>
<keyword evidence="1" id="KW-0472">Membrane</keyword>
<evidence type="ECO:0000313" key="4">
    <source>
        <dbReference type="Proteomes" id="UP001197093"/>
    </source>
</evidence>
<evidence type="ECO:0000259" key="2">
    <source>
        <dbReference type="Pfam" id="PF20237"/>
    </source>
</evidence>